<proteinExistence type="predicted"/>
<gene>
    <name evidence="2" type="ORF">ARMOST_06602</name>
</gene>
<reference evidence="3" key="1">
    <citation type="journal article" date="2017" name="Nat. Ecol. Evol.">
        <title>Genome expansion and lineage-specific genetic innovations in the forest pathogenic fungi Armillaria.</title>
        <authorList>
            <person name="Sipos G."/>
            <person name="Prasanna A.N."/>
            <person name="Walter M.C."/>
            <person name="O'Connor E."/>
            <person name="Balint B."/>
            <person name="Krizsan K."/>
            <person name="Kiss B."/>
            <person name="Hess J."/>
            <person name="Varga T."/>
            <person name="Slot J."/>
            <person name="Riley R."/>
            <person name="Boka B."/>
            <person name="Rigling D."/>
            <person name="Barry K."/>
            <person name="Lee J."/>
            <person name="Mihaltcheva S."/>
            <person name="LaButti K."/>
            <person name="Lipzen A."/>
            <person name="Waldron R."/>
            <person name="Moloney N.M."/>
            <person name="Sperisen C."/>
            <person name="Kredics L."/>
            <person name="Vagvoelgyi C."/>
            <person name="Patrignani A."/>
            <person name="Fitzpatrick D."/>
            <person name="Nagy I."/>
            <person name="Doyle S."/>
            <person name="Anderson J.B."/>
            <person name="Grigoriev I.V."/>
            <person name="Gueldener U."/>
            <person name="Muensterkoetter M."/>
            <person name="Nagy L.G."/>
        </authorList>
    </citation>
    <scope>NUCLEOTIDE SEQUENCE [LARGE SCALE GENOMIC DNA]</scope>
    <source>
        <strain evidence="3">C18/9</strain>
    </source>
</reference>
<feature type="region of interest" description="Disordered" evidence="1">
    <location>
        <begin position="181"/>
        <end position="207"/>
    </location>
</feature>
<keyword evidence="3" id="KW-1185">Reference proteome</keyword>
<dbReference type="OrthoDB" id="5946233at2759"/>
<evidence type="ECO:0000313" key="3">
    <source>
        <dbReference type="Proteomes" id="UP000219338"/>
    </source>
</evidence>
<dbReference type="Proteomes" id="UP000219338">
    <property type="component" value="Unassembled WGS sequence"/>
</dbReference>
<dbReference type="AlphaFoldDB" id="A0A284R3E3"/>
<dbReference type="EMBL" id="FUEG01000004">
    <property type="protein sequence ID" value="SJL03250.1"/>
    <property type="molecule type" value="Genomic_DNA"/>
</dbReference>
<name>A0A284R3E3_ARMOS</name>
<accession>A0A284R3E3</accession>
<protein>
    <submittedName>
        <fullName evidence="2">Uncharacterized protein</fullName>
    </submittedName>
</protein>
<evidence type="ECO:0000256" key="1">
    <source>
        <dbReference type="SAM" id="MobiDB-lite"/>
    </source>
</evidence>
<sequence length="225" mass="25980">MAEKMNIPSKIVWSVLRATFSFGYEGLLQHGVDQGWYDPKVPLEALVFRYIFIPWLQQELDKYVIKNNTTKKRHNRKIARPNGVPLLIEQAPERFDAQDYKCAKEFMNELGNPEITQDCVWNIYLALLGKFHDHRIIAVDEWHVFFDDNCYENTQSDANQRQGTLHIDDFNSLVIAELQDKEAEENGGTLSHKGSDKSGEEEYEISGEAPNLEMSLTNFMQHIGV</sequence>
<dbReference type="STRING" id="47428.A0A284R3E3"/>
<organism evidence="2 3">
    <name type="scientific">Armillaria ostoyae</name>
    <name type="common">Armillaria root rot fungus</name>
    <dbReference type="NCBI Taxonomy" id="47428"/>
    <lineage>
        <taxon>Eukaryota</taxon>
        <taxon>Fungi</taxon>
        <taxon>Dikarya</taxon>
        <taxon>Basidiomycota</taxon>
        <taxon>Agaricomycotina</taxon>
        <taxon>Agaricomycetes</taxon>
        <taxon>Agaricomycetidae</taxon>
        <taxon>Agaricales</taxon>
        <taxon>Marasmiineae</taxon>
        <taxon>Physalacriaceae</taxon>
        <taxon>Armillaria</taxon>
    </lineage>
</organism>
<evidence type="ECO:0000313" key="2">
    <source>
        <dbReference type="EMBL" id="SJL03250.1"/>
    </source>
</evidence>